<dbReference type="GO" id="GO:0006120">
    <property type="term" value="P:mitochondrial electron transport, NADH to ubiquinone"/>
    <property type="evidence" value="ECO:0007669"/>
    <property type="project" value="InterPro"/>
</dbReference>
<dbReference type="EMBL" id="HBDY01012641">
    <property type="protein sequence ID" value="CAD8245137.1"/>
    <property type="molecule type" value="Transcribed_RNA"/>
</dbReference>
<evidence type="ECO:0000256" key="11">
    <source>
        <dbReference type="ARBA" id="ARBA00022990"/>
    </source>
</evidence>
<dbReference type="Pfam" id="PF05347">
    <property type="entry name" value="Complex1_LYR"/>
    <property type="match status" value="1"/>
</dbReference>
<gene>
    <name evidence="18" type="ORF">MPUS1402_LOCUS9564</name>
</gene>
<keyword evidence="7" id="KW-0597">Phosphoprotein</keyword>
<feature type="region of interest" description="Disordered" evidence="16">
    <location>
        <begin position="96"/>
        <end position="115"/>
    </location>
</feature>
<keyword evidence="11" id="KW-0007">Acetylation</keyword>
<dbReference type="PANTHER" id="PTHR12868">
    <property type="entry name" value="NADH-UBIQUINONE OXIDOREDUCTASE B22 SUBUNIT"/>
    <property type="match status" value="1"/>
</dbReference>
<evidence type="ECO:0000256" key="1">
    <source>
        <dbReference type="ARBA" id="ARBA00002920"/>
    </source>
</evidence>
<dbReference type="AlphaFoldDB" id="A0A7R9Y460"/>
<feature type="domain" description="Complex 1 LYR protein" evidence="17">
    <location>
        <begin position="9"/>
        <end position="66"/>
    </location>
</feature>
<evidence type="ECO:0000256" key="8">
    <source>
        <dbReference type="ARBA" id="ARBA00022660"/>
    </source>
</evidence>
<evidence type="ECO:0000313" key="18">
    <source>
        <dbReference type="EMBL" id="CAD8245137.1"/>
    </source>
</evidence>
<evidence type="ECO:0000256" key="7">
    <source>
        <dbReference type="ARBA" id="ARBA00022553"/>
    </source>
</evidence>
<comment type="function">
    <text evidence="1">Accessory subunit of the mitochondrial membrane respiratory chain NADH dehydrogenase (Complex I), that is believed to be not involved in catalysis. Complex I functions in the transfer of electrons from NADH to the respiratory chain. The immediate electron acceptor for the enzyme is believed to be ubiquinone.</text>
</comment>
<dbReference type="GO" id="GO:0005743">
    <property type="term" value="C:mitochondrial inner membrane"/>
    <property type="evidence" value="ECO:0007669"/>
    <property type="project" value="UniProtKB-SubCell"/>
</dbReference>
<evidence type="ECO:0000256" key="16">
    <source>
        <dbReference type="SAM" id="MobiDB-lite"/>
    </source>
</evidence>
<evidence type="ECO:0000256" key="4">
    <source>
        <dbReference type="ARBA" id="ARBA00011790"/>
    </source>
</evidence>
<dbReference type="CDD" id="cd20263">
    <property type="entry name" value="Complex1_LYR_NDUFB9_LYRM3"/>
    <property type="match status" value="1"/>
</dbReference>
<evidence type="ECO:0000256" key="13">
    <source>
        <dbReference type="ARBA" id="ARBA00023136"/>
    </source>
</evidence>
<protein>
    <recommendedName>
        <fullName evidence="5">NADH dehydrogenase [ubiquinone] 1 beta subcomplex subunit 9</fullName>
    </recommendedName>
    <alternativeName>
        <fullName evidence="14">Complex I-B22</fullName>
    </alternativeName>
    <alternativeName>
        <fullName evidence="15">NADH-ubiquinone oxidoreductase B22 subunit</fullName>
    </alternativeName>
</protein>
<keyword evidence="9" id="KW-0999">Mitochondrion inner membrane</keyword>
<comment type="similarity">
    <text evidence="3">Belongs to the complex I LYR family.</text>
</comment>
<dbReference type="InterPro" id="IPR045292">
    <property type="entry name" value="Complex1_LYR_NDUFB9_LYRM3"/>
</dbReference>
<keyword evidence="10" id="KW-0249">Electron transport</keyword>
<proteinExistence type="inferred from homology"/>
<reference evidence="18" key="1">
    <citation type="submission" date="2021-01" db="EMBL/GenBank/DDBJ databases">
        <authorList>
            <person name="Corre E."/>
            <person name="Pelletier E."/>
            <person name="Niang G."/>
            <person name="Scheremetjew M."/>
            <person name="Finn R."/>
            <person name="Kale V."/>
            <person name="Holt S."/>
            <person name="Cochrane G."/>
            <person name="Meng A."/>
            <person name="Brown T."/>
            <person name="Cohen L."/>
        </authorList>
    </citation>
    <scope>NUCLEOTIDE SEQUENCE</scope>
    <source>
        <strain evidence="18">RCC1614</strain>
    </source>
</reference>
<evidence type="ECO:0000259" key="17">
    <source>
        <dbReference type="Pfam" id="PF05347"/>
    </source>
</evidence>
<evidence type="ECO:0000256" key="12">
    <source>
        <dbReference type="ARBA" id="ARBA00023128"/>
    </source>
</evidence>
<evidence type="ECO:0000256" key="15">
    <source>
        <dbReference type="ARBA" id="ARBA00032528"/>
    </source>
</evidence>
<feature type="region of interest" description="Disordered" evidence="16">
    <location>
        <begin position="62"/>
        <end position="91"/>
    </location>
</feature>
<keyword evidence="6" id="KW-0813">Transport</keyword>
<sequence>MSVMSNATRVTRLYRHSLKTCLSWAVMRDVFYPERDRIRAMFEKNKSLRDPGAIERAIEDGEKTLDGYAHPDPYTVPSSYGGSKYARNPPPPGIEILYDFGRERGTTPGPDGHYR</sequence>
<evidence type="ECO:0000256" key="14">
    <source>
        <dbReference type="ARBA" id="ARBA00030192"/>
    </source>
</evidence>
<comment type="subunit">
    <text evidence="4">Mammalian complex I is composed of 45 different subunits.</text>
</comment>
<evidence type="ECO:0000256" key="2">
    <source>
        <dbReference type="ARBA" id="ARBA00004443"/>
    </source>
</evidence>
<dbReference type="InterPro" id="IPR033034">
    <property type="entry name" value="NDUFB9"/>
</dbReference>
<organism evidence="18">
    <name type="scientific">Micromonas pusilla</name>
    <name type="common">Picoplanktonic green alga</name>
    <name type="synonym">Chromulina pusilla</name>
    <dbReference type="NCBI Taxonomy" id="38833"/>
    <lineage>
        <taxon>Eukaryota</taxon>
        <taxon>Viridiplantae</taxon>
        <taxon>Chlorophyta</taxon>
        <taxon>Mamiellophyceae</taxon>
        <taxon>Mamiellales</taxon>
        <taxon>Mamiellaceae</taxon>
        <taxon>Micromonas</taxon>
    </lineage>
</organism>
<dbReference type="InterPro" id="IPR008011">
    <property type="entry name" value="Complex1_LYR_dom"/>
</dbReference>
<accession>A0A7R9Y460</accession>
<keyword evidence="13" id="KW-0472">Membrane</keyword>
<keyword evidence="8" id="KW-0679">Respiratory chain</keyword>
<evidence type="ECO:0000256" key="10">
    <source>
        <dbReference type="ARBA" id="ARBA00022982"/>
    </source>
</evidence>
<name>A0A7R9Y460_MICPS</name>
<evidence type="ECO:0000256" key="5">
    <source>
        <dbReference type="ARBA" id="ARBA00018684"/>
    </source>
</evidence>
<evidence type="ECO:0000256" key="3">
    <source>
        <dbReference type="ARBA" id="ARBA00009508"/>
    </source>
</evidence>
<comment type="subcellular location">
    <subcellularLocation>
        <location evidence="2">Mitochondrion inner membrane</location>
        <topology evidence="2">Peripheral membrane protein</topology>
        <orientation evidence="2">Matrix side</orientation>
    </subcellularLocation>
</comment>
<evidence type="ECO:0000256" key="6">
    <source>
        <dbReference type="ARBA" id="ARBA00022448"/>
    </source>
</evidence>
<dbReference type="PANTHER" id="PTHR12868:SF0">
    <property type="entry name" value="NADH DEHYDROGENASE [UBIQUINONE] 1 BETA SUBCOMPLEX SUBUNIT 9"/>
    <property type="match status" value="1"/>
</dbReference>
<evidence type="ECO:0000256" key="9">
    <source>
        <dbReference type="ARBA" id="ARBA00022792"/>
    </source>
</evidence>
<keyword evidence="12" id="KW-0496">Mitochondrion</keyword>